<protein>
    <recommendedName>
        <fullName evidence="10">Peptidase M14 domain-containing protein</fullName>
    </recommendedName>
</protein>
<feature type="signal peptide" evidence="9">
    <location>
        <begin position="1"/>
        <end position="22"/>
    </location>
</feature>
<accession>A0A8J2YB10</accession>
<dbReference type="Proteomes" id="UP000652231">
    <property type="component" value="Unassembled WGS sequence"/>
</dbReference>
<keyword evidence="5" id="KW-0862">Zinc</keyword>
<evidence type="ECO:0000256" key="1">
    <source>
        <dbReference type="ARBA" id="ARBA00001947"/>
    </source>
</evidence>
<dbReference type="SMART" id="SM00631">
    <property type="entry name" value="Zn_pept"/>
    <property type="match status" value="1"/>
</dbReference>
<keyword evidence="3" id="KW-0645">Protease</keyword>
<evidence type="ECO:0000256" key="8">
    <source>
        <dbReference type="SAM" id="MobiDB-lite"/>
    </source>
</evidence>
<dbReference type="GO" id="GO:0005615">
    <property type="term" value="C:extracellular space"/>
    <property type="evidence" value="ECO:0007669"/>
    <property type="project" value="TreeGrafter"/>
</dbReference>
<keyword evidence="9" id="KW-0732">Signal</keyword>
<evidence type="ECO:0000313" key="12">
    <source>
        <dbReference type="Proteomes" id="UP000652231"/>
    </source>
</evidence>
<dbReference type="PANTHER" id="PTHR11705">
    <property type="entry name" value="PROTEASE FAMILY M14 CARBOXYPEPTIDASE A,B"/>
    <property type="match status" value="1"/>
</dbReference>
<dbReference type="PROSITE" id="PS52035">
    <property type="entry name" value="PEPTIDASE_M14"/>
    <property type="match status" value="1"/>
</dbReference>
<dbReference type="Pfam" id="PF00246">
    <property type="entry name" value="Peptidase_M14"/>
    <property type="match status" value="1"/>
</dbReference>
<feature type="compositionally biased region" description="Basic and acidic residues" evidence="8">
    <location>
        <begin position="135"/>
        <end position="146"/>
    </location>
</feature>
<proteinExistence type="inferred from homology"/>
<organism evidence="11 12">
    <name type="scientific">Planktosalinus lacus</name>
    <dbReference type="NCBI Taxonomy" id="1526573"/>
    <lineage>
        <taxon>Bacteria</taxon>
        <taxon>Pseudomonadati</taxon>
        <taxon>Bacteroidota</taxon>
        <taxon>Flavobacteriia</taxon>
        <taxon>Flavobacteriales</taxon>
        <taxon>Flavobacteriaceae</taxon>
        <taxon>Planktosalinus</taxon>
    </lineage>
</organism>
<evidence type="ECO:0000256" key="2">
    <source>
        <dbReference type="ARBA" id="ARBA00005988"/>
    </source>
</evidence>
<evidence type="ECO:0000256" key="3">
    <source>
        <dbReference type="ARBA" id="ARBA00022670"/>
    </source>
</evidence>
<gene>
    <name evidence="11" type="ORF">GCM10011312_18940</name>
</gene>
<dbReference type="GO" id="GO:0006508">
    <property type="term" value="P:proteolysis"/>
    <property type="evidence" value="ECO:0007669"/>
    <property type="project" value="UniProtKB-KW"/>
</dbReference>
<reference evidence="11" key="2">
    <citation type="submission" date="2020-09" db="EMBL/GenBank/DDBJ databases">
        <authorList>
            <person name="Sun Q."/>
            <person name="Zhou Y."/>
        </authorList>
    </citation>
    <scope>NUCLEOTIDE SEQUENCE</scope>
    <source>
        <strain evidence="11">CGMCC 1.12924</strain>
    </source>
</reference>
<dbReference type="GO" id="GO:0008270">
    <property type="term" value="F:zinc ion binding"/>
    <property type="evidence" value="ECO:0007669"/>
    <property type="project" value="InterPro"/>
</dbReference>
<evidence type="ECO:0000256" key="7">
    <source>
        <dbReference type="PROSITE-ProRule" id="PRU01379"/>
    </source>
</evidence>
<keyword evidence="4" id="KW-0378">Hydrolase</keyword>
<dbReference type="Gene3D" id="3.40.630.10">
    <property type="entry name" value="Zn peptidases"/>
    <property type="match status" value="1"/>
</dbReference>
<keyword evidence="12" id="KW-1185">Reference proteome</keyword>
<evidence type="ECO:0000256" key="9">
    <source>
        <dbReference type="SAM" id="SignalP"/>
    </source>
</evidence>
<comment type="cofactor">
    <cofactor evidence="1">
        <name>Zn(2+)</name>
        <dbReference type="ChEBI" id="CHEBI:29105"/>
    </cofactor>
</comment>
<dbReference type="SUPFAM" id="SSF53187">
    <property type="entry name" value="Zn-dependent exopeptidases"/>
    <property type="match status" value="1"/>
</dbReference>
<evidence type="ECO:0000256" key="4">
    <source>
        <dbReference type="ARBA" id="ARBA00022801"/>
    </source>
</evidence>
<dbReference type="EMBL" id="BMGK01000007">
    <property type="protein sequence ID" value="GGD95482.1"/>
    <property type="molecule type" value="Genomic_DNA"/>
</dbReference>
<dbReference type="InterPro" id="IPR000834">
    <property type="entry name" value="Peptidase_M14"/>
</dbReference>
<dbReference type="RefSeq" id="WP_188441891.1">
    <property type="nucleotide sequence ID" value="NZ_BMGK01000007.1"/>
</dbReference>
<evidence type="ECO:0000313" key="11">
    <source>
        <dbReference type="EMBL" id="GGD95482.1"/>
    </source>
</evidence>
<comment type="caution">
    <text evidence="11">The sequence shown here is derived from an EMBL/GenBank/DDBJ whole genome shotgun (WGS) entry which is preliminary data.</text>
</comment>
<comment type="similarity">
    <text evidence="2 7">Belongs to the peptidase M14 family.</text>
</comment>
<reference evidence="11" key="1">
    <citation type="journal article" date="2014" name="Int. J. Syst. Evol. Microbiol.">
        <title>Complete genome sequence of Corynebacterium casei LMG S-19264T (=DSM 44701T), isolated from a smear-ripened cheese.</title>
        <authorList>
            <consortium name="US DOE Joint Genome Institute (JGI-PGF)"/>
            <person name="Walter F."/>
            <person name="Albersmeier A."/>
            <person name="Kalinowski J."/>
            <person name="Ruckert C."/>
        </authorList>
    </citation>
    <scope>NUCLEOTIDE SEQUENCE</scope>
    <source>
        <strain evidence="11">CGMCC 1.12924</strain>
    </source>
</reference>
<feature type="region of interest" description="Disordered" evidence="8">
    <location>
        <begin position="135"/>
        <end position="154"/>
    </location>
</feature>
<evidence type="ECO:0000256" key="5">
    <source>
        <dbReference type="ARBA" id="ARBA00022833"/>
    </source>
</evidence>
<evidence type="ECO:0000256" key="6">
    <source>
        <dbReference type="ARBA" id="ARBA00023049"/>
    </source>
</evidence>
<dbReference type="CDD" id="cd06905">
    <property type="entry name" value="M14-like"/>
    <property type="match status" value="1"/>
</dbReference>
<keyword evidence="6" id="KW-0482">Metalloprotease</keyword>
<feature type="chain" id="PRO_5035208607" description="Peptidase M14 domain-containing protein" evidence="9">
    <location>
        <begin position="23"/>
        <end position="547"/>
    </location>
</feature>
<feature type="compositionally biased region" description="Basic and acidic residues" evidence="8">
    <location>
        <begin position="348"/>
        <end position="371"/>
    </location>
</feature>
<name>A0A8J2YB10_9FLAO</name>
<dbReference type="PANTHER" id="PTHR11705:SF143">
    <property type="entry name" value="SLL0236 PROTEIN"/>
    <property type="match status" value="1"/>
</dbReference>
<sequence>MKQRILCGVLFFTGILFLAAQNDYPTNQQINQRLQSLNNDRTTTLTSLVKTEGGQDIWVLKIGTGDLDNKPAIAIVGGAEGFHVLSVELALQFAERLVSNHKKALETTTFYIFPNMSPDAYAQYHASLKYERRGNAAKVDHDRDGSVSEDPYEDLNNDGLITQVRVESPLGDHKTHPEDARVLVKANRNKGEGGSYQVYSEGVDNDKDEKFNEDPAEGIAFNKSLTYKFPVFEPFAGDYPVSQPESRALLDYLFDQWNIFAFVTFSPANNLSEPLKHNAQEAKKRVVASMLEKDVALNKMVSELYNKTISQKAFQQDNQGTDGDFFQWAYFHFGRLSFSTPGWWVPEVKADKPENGEGEEKPEKPKEKPTVTKESNFMAWADREGLTNVFVPWQTVTHPDFPNQKVEAGGIKPFVMHNPPYAMVDSIALEHTNFILEFAKMQPKLEFHNVKVEKLSGGLSRITADLYNNSPLPTHSEMGEKSRWLRKIRIDITKDKEEVLAGNTINLIDKMDAFESKTMSWIVKGSGNVEIKAGAAHAGFAVLNVKL</sequence>
<comment type="caution">
    <text evidence="7">Lacks conserved residue(s) required for the propagation of feature annotation.</text>
</comment>
<dbReference type="AlphaFoldDB" id="A0A8J2YB10"/>
<feature type="domain" description="Peptidase M14" evidence="10">
    <location>
        <begin position="23"/>
        <end position="293"/>
    </location>
</feature>
<dbReference type="GO" id="GO:0004181">
    <property type="term" value="F:metallocarboxypeptidase activity"/>
    <property type="evidence" value="ECO:0007669"/>
    <property type="project" value="InterPro"/>
</dbReference>
<evidence type="ECO:0000259" key="10">
    <source>
        <dbReference type="PROSITE" id="PS52035"/>
    </source>
</evidence>
<feature type="region of interest" description="Disordered" evidence="8">
    <location>
        <begin position="348"/>
        <end position="372"/>
    </location>
</feature>